<keyword evidence="3" id="KW-1185">Reference proteome</keyword>
<gene>
    <name evidence="2" type="ORF">G7Z17_g12864</name>
</gene>
<feature type="compositionally biased region" description="Polar residues" evidence="1">
    <location>
        <begin position="1"/>
        <end position="11"/>
    </location>
</feature>
<evidence type="ECO:0000256" key="1">
    <source>
        <dbReference type="SAM" id="MobiDB-lite"/>
    </source>
</evidence>
<evidence type="ECO:0000313" key="2">
    <source>
        <dbReference type="EMBL" id="KAF7537364.1"/>
    </source>
</evidence>
<protein>
    <submittedName>
        <fullName evidence="2">Uncharacterized protein</fullName>
    </submittedName>
</protein>
<comment type="caution">
    <text evidence="2">The sequence shown here is derived from an EMBL/GenBank/DDBJ whole genome shotgun (WGS) entry which is preliminary data.</text>
</comment>
<sequence length="66" mass="6958">MSSEDAQQNRLPDNEKDSPHNQDDLLAAVGGWSWEGAGLRPVDVLPLSGEDPTAKESQEGAVAEAA</sequence>
<dbReference type="EMBL" id="JAANBB010000637">
    <property type="protein sequence ID" value="KAF7537364.1"/>
    <property type="molecule type" value="Genomic_DNA"/>
</dbReference>
<feature type="region of interest" description="Disordered" evidence="1">
    <location>
        <begin position="43"/>
        <end position="66"/>
    </location>
</feature>
<dbReference type="OrthoDB" id="10531976at2759"/>
<organism evidence="2 3">
    <name type="scientific">Cylindrodendrum hubeiense</name>
    <dbReference type="NCBI Taxonomy" id="595255"/>
    <lineage>
        <taxon>Eukaryota</taxon>
        <taxon>Fungi</taxon>
        <taxon>Dikarya</taxon>
        <taxon>Ascomycota</taxon>
        <taxon>Pezizomycotina</taxon>
        <taxon>Sordariomycetes</taxon>
        <taxon>Hypocreomycetidae</taxon>
        <taxon>Hypocreales</taxon>
        <taxon>Nectriaceae</taxon>
        <taxon>Cylindrodendrum</taxon>
    </lineage>
</organism>
<name>A0A9P5GXH9_9HYPO</name>
<proteinExistence type="predicted"/>
<accession>A0A9P5GXH9</accession>
<feature type="region of interest" description="Disordered" evidence="1">
    <location>
        <begin position="1"/>
        <end position="29"/>
    </location>
</feature>
<evidence type="ECO:0000313" key="3">
    <source>
        <dbReference type="Proteomes" id="UP000722485"/>
    </source>
</evidence>
<reference evidence="2" key="1">
    <citation type="submission" date="2020-03" db="EMBL/GenBank/DDBJ databases">
        <title>Draft Genome Sequence of Cylindrodendrum hubeiense.</title>
        <authorList>
            <person name="Buettner E."/>
            <person name="Kellner H."/>
        </authorList>
    </citation>
    <scope>NUCLEOTIDE SEQUENCE</scope>
    <source>
        <strain evidence="2">IHI 201604</strain>
    </source>
</reference>
<dbReference type="AlphaFoldDB" id="A0A9P5GXH9"/>
<dbReference type="Proteomes" id="UP000722485">
    <property type="component" value="Unassembled WGS sequence"/>
</dbReference>
<feature type="compositionally biased region" description="Basic and acidic residues" evidence="1">
    <location>
        <begin position="12"/>
        <end position="23"/>
    </location>
</feature>